<name>A0A0C5VT35_9GAMM</name>
<dbReference type="GO" id="GO:0005737">
    <property type="term" value="C:cytoplasm"/>
    <property type="evidence" value="ECO:0007669"/>
    <property type="project" value="TreeGrafter"/>
</dbReference>
<dbReference type="InterPro" id="IPR027417">
    <property type="entry name" value="P-loop_NTPase"/>
</dbReference>
<dbReference type="SUPFAM" id="SSF52540">
    <property type="entry name" value="P-loop containing nucleoside triphosphate hydrolases"/>
    <property type="match status" value="1"/>
</dbReference>
<dbReference type="EMBL" id="CP007142">
    <property type="protein sequence ID" value="AJQ96493.1"/>
    <property type="molecule type" value="Genomic_DNA"/>
</dbReference>
<dbReference type="GO" id="GO:0016887">
    <property type="term" value="F:ATP hydrolysis activity"/>
    <property type="evidence" value="ECO:0007669"/>
    <property type="project" value="InterPro"/>
</dbReference>
<keyword evidence="2" id="KW-0067">ATP-binding</keyword>
<dbReference type="GO" id="GO:0051301">
    <property type="term" value="P:cell division"/>
    <property type="evidence" value="ECO:0007669"/>
    <property type="project" value="TreeGrafter"/>
</dbReference>
<dbReference type="KEGG" id="gsn:YC6258_04461"/>
<gene>
    <name evidence="3" type="ORF">YC6258_04461</name>
</gene>
<dbReference type="STRING" id="1445510.YC6258_04461"/>
<dbReference type="OrthoDB" id="9774491at2"/>
<dbReference type="PANTHER" id="PTHR12169:SF6">
    <property type="entry name" value="AFG1-LIKE ATPASE"/>
    <property type="match status" value="1"/>
</dbReference>
<dbReference type="PANTHER" id="PTHR12169">
    <property type="entry name" value="ATPASE N2B"/>
    <property type="match status" value="1"/>
</dbReference>
<reference evidence="3 4" key="1">
    <citation type="submission" date="2014-01" db="EMBL/GenBank/DDBJ databases">
        <title>Full genme sequencing of cellulolytic bacterium Gynuella sunshinyii YC6258T gen. nov., sp. nov.</title>
        <authorList>
            <person name="Khan H."/>
            <person name="Chung E.J."/>
            <person name="Chung Y.R."/>
        </authorList>
    </citation>
    <scope>NUCLEOTIDE SEQUENCE [LARGE SCALE GENOMIC DNA]</scope>
    <source>
        <strain evidence="3 4">YC6258</strain>
    </source>
</reference>
<proteinExistence type="predicted"/>
<dbReference type="Proteomes" id="UP000032266">
    <property type="component" value="Chromosome"/>
</dbReference>
<accession>A0A0C5VT35</accession>
<dbReference type="HOGENOM" id="CLU_008681_0_4_6"/>
<dbReference type="AlphaFoldDB" id="A0A0C5VT35"/>
<dbReference type="RefSeq" id="WP_044618490.1">
    <property type="nucleotide sequence ID" value="NZ_CP007142.1"/>
</dbReference>
<evidence type="ECO:0000256" key="2">
    <source>
        <dbReference type="ARBA" id="ARBA00022840"/>
    </source>
</evidence>
<dbReference type="Gene3D" id="3.40.50.300">
    <property type="entry name" value="P-loop containing nucleotide triphosphate hydrolases"/>
    <property type="match status" value="1"/>
</dbReference>
<organism evidence="3 4">
    <name type="scientific">Gynuella sunshinyii YC6258</name>
    <dbReference type="NCBI Taxonomy" id="1445510"/>
    <lineage>
        <taxon>Bacteria</taxon>
        <taxon>Pseudomonadati</taxon>
        <taxon>Pseudomonadota</taxon>
        <taxon>Gammaproteobacteria</taxon>
        <taxon>Oceanospirillales</taxon>
        <taxon>Saccharospirillaceae</taxon>
        <taxon>Gynuella</taxon>
    </lineage>
</organism>
<evidence type="ECO:0000313" key="4">
    <source>
        <dbReference type="Proteomes" id="UP000032266"/>
    </source>
</evidence>
<dbReference type="GO" id="GO:0032153">
    <property type="term" value="C:cell division site"/>
    <property type="evidence" value="ECO:0007669"/>
    <property type="project" value="TreeGrafter"/>
</dbReference>
<keyword evidence="4" id="KW-1185">Reference proteome</keyword>
<dbReference type="InterPro" id="IPR005654">
    <property type="entry name" value="ATPase_AFG1-like"/>
</dbReference>
<dbReference type="Pfam" id="PF03969">
    <property type="entry name" value="AFG1_ATPase"/>
    <property type="match status" value="1"/>
</dbReference>
<protein>
    <submittedName>
        <fullName evidence="3">Putative ATPase</fullName>
    </submittedName>
</protein>
<sequence length="362" mass="42194">MPLIRRYREELSLRGYQEDPYQLEALSMLDTLGIKLQQFQQSNANPFKRLFKRPDLPQSVYFWGGVGRGKTFLMDLFFETLNVTGKRRMHFHRFMQMIHQRLAELKHEKNPIDQIISRFAEEVQILCLDEFFVSDIGDAMILANVLNACYENQIVIVTTSNIYPEGLYANGLQRDRFVPAIKGILEHFQVYNLDAGTDYRLRALTQATLYFSPLENTGEHLARLFDTLISDAHLVQEQEVVEVLGRPIQSVRVCNGVLWIDFSELCEGPRSQNDYIELGKLFHTVMLDHVHLMTMNTEDTARRFINLVDEFYDRGVKLIIRAETSMGALYQGKRLAFEFQRTLSRLIEMQSEEYLALPHRPD</sequence>
<keyword evidence="1" id="KW-0547">Nucleotide-binding</keyword>
<dbReference type="GO" id="GO:0005524">
    <property type="term" value="F:ATP binding"/>
    <property type="evidence" value="ECO:0007669"/>
    <property type="project" value="UniProtKB-KW"/>
</dbReference>
<evidence type="ECO:0000256" key="1">
    <source>
        <dbReference type="ARBA" id="ARBA00022741"/>
    </source>
</evidence>
<dbReference type="PATRIC" id="fig|1445510.3.peg.4425"/>
<evidence type="ECO:0000313" key="3">
    <source>
        <dbReference type="EMBL" id="AJQ96493.1"/>
    </source>
</evidence>
<dbReference type="NCBIfam" id="NF040713">
    <property type="entry name" value="ZapE"/>
    <property type="match status" value="1"/>
</dbReference>